<accession>A0A2M6WH63</accession>
<dbReference type="EMBL" id="PFBA01000035">
    <property type="protein sequence ID" value="PIT92076.1"/>
    <property type="molecule type" value="Genomic_DNA"/>
</dbReference>
<organism evidence="1 2">
    <name type="scientific">Candidatus Harrisonbacteria bacterium CG10_big_fil_rev_8_21_14_0_10_42_17</name>
    <dbReference type="NCBI Taxonomy" id="1974584"/>
    <lineage>
        <taxon>Bacteria</taxon>
        <taxon>Candidatus Harrisoniibacteriota</taxon>
    </lineage>
</organism>
<reference evidence="2" key="1">
    <citation type="submission" date="2017-09" db="EMBL/GenBank/DDBJ databases">
        <title>Depth-based differentiation of microbial function through sediment-hosted aquifers and enrichment of novel symbionts in the deep terrestrial subsurface.</title>
        <authorList>
            <person name="Probst A.J."/>
            <person name="Ladd B."/>
            <person name="Jarett J.K."/>
            <person name="Geller-Mcgrath D.E."/>
            <person name="Sieber C.M.K."/>
            <person name="Emerson J.B."/>
            <person name="Anantharaman K."/>
            <person name="Thomas B.C."/>
            <person name="Malmstrom R."/>
            <person name="Stieglmeier M."/>
            <person name="Klingl A."/>
            <person name="Woyke T."/>
            <person name="Ryan C.M."/>
            <person name="Banfield J.F."/>
        </authorList>
    </citation>
    <scope>NUCLEOTIDE SEQUENCE [LARGE SCALE GENOMIC DNA]</scope>
</reference>
<protein>
    <submittedName>
        <fullName evidence="1">Uncharacterized protein</fullName>
    </submittedName>
</protein>
<evidence type="ECO:0000313" key="1">
    <source>
        <dbReference type="EMBL" id="PIT92076.1"/>
    </source>
</evidence>
<dbReference type="Proteomes" id="UP000228635">
    <property type="component" value="Unassembled WGS sequence"/>
</dbReference>
<evidence type="ECO:0000313" key="2">
    <source>
        <dbReference type="Proteomes" id="UP000228635"/>
    </source>
</evidence>
<dbReference type="AlphaFoldDB" id="A0A2M6WH63"/>
<gene>
    <name evidence="1" type="ORF">COU08_04450</name>
</gene>
<name>A0A2M6WH63_9BACT</name>
<comment type="caution">
    <text evidence="1">The sequence shown here is derived from an EMBL/GenBank/DDBJ whole genome shotgun (WGS) entry which is preliminary data.</text>
</comment>
<sequence>MFLTIFSRYIPSSFQGYFFNLSSFQFFYVYYVYNDIAPPETEGNHIDQRFEGILLAIWN</sequence>
<proteinExistence type="predicted"/>